<accession>A0A9N8EIY9</accession>
<dbReference type="Proteomes" id="UP001153069">
    <property type="component" value="Unassembled WGS sequence"/>
</dbReference>
<feature type="transmembrane region" description="Helical" evidence="1">
    <location>
        <begin position="248"/>
        <end position="268"/>
    </location>
</feature>
<feature type="transmembrane region" description="Helical" evidence="1">
    <location>
        <begin position="35"/>
        <end position="57"/>
    </location>
</feature>
<dbReference type="PANTHER" id="PTHR35791">
    <property type="entry name" value="UPF0754 MEMBRANE PROTEIN YHEB"/>
    <property type="match status" value="1"/>
</dbReference>
<dbReference type="AlphaFoldDB" id="A0A9N8EIY9"/>
<name>A0A9N8EIY9_9STRA</name>
<keyword evidence="1" id="KW-0472">Membrane</keyword>
<keyword evidence="1" id="KW-1133">Transmembrane helix</keyword>
<sequence>MDESLNVTGMAYYGNETMFPTASPTEQEPFFKYEWWQYFIIPWVAGLVGYATNVLALEMTFYPVEFFGILIFRIPTEPWGLFGWQGIIPTKAQKMASVCFDLMTEKLFNVKEIFGRLDPVKFSEVMEDGMLLIMDAIINDVAEQFMGDSWNNLPKEVRDDVVITAEADANEFMANFMADLQAHFDDVMDLKAMCVGTCVKNKHLLIKIFQECGDKEFVFIRRSGFYFGFLFGLGQMALFFFYDKSWVLPVAGFIVGWFTNFVALKIIFQPLEPMKLCGYSFQGIFLKRQKEVSEIYARVICTEILHVKAMFDDIFVGPLSGNFYAMLRAHTLVFTDKMTAELKPLAIAAMGAEQFAAMKEAIAQKVLDEIPNIIDQSYEYATEALGIEEEMRTKMKELTPAEFEGVLHP</sequence>
<gene>
    <name evidence="2" type="ORF">SEMRO_1063_G237110.1</name>
</gene>
<dbReference type="EMBL" id="CAICTM010001061">
    <property type="protein sequence ID" value="CAB9519989.1"/>
    <property type="molecule type" value="Genomic_DNA"/>
</dbReference>
<keyword evidence="1" id="KW-0812">Transmembrane</keyword>
<keyword evidence="3" id="KW-1185">Reference proteome</keyword>
<dbReference type="OrthoDB" id="410754at2759"/>
<organism evidence="2 3">
    <name type="scientific">Seminavis robusta</name>
    <dbReference type="NCBI Taxonomy" id="568900"/>
    <lineage>
        <taxon>Eukaryota</taxon>
        <taxon>Sar</taxon>
        <taxon>Stramenopiles</taxon>
        <taxon>Ochrophyta</taxon>
        <taxon>Bacillariophyta</taxon>
        <taxon>Bacillariophyceae</taxon>
        <taxon>Bacillariophycidae</taxon>
        <taxon>Naviculales</taxon>
        <taxon>Naviculaceae</taxon>
        <taxon>Seminavis</taxon>
    </lineage>
</organism>
<evidence type="ECO:0000256" key="1">
    <source>
        <dbReference type="SAM" id="Phobius"/>
    </source>
</evidence>
<evidence type="ECO:0000313" key="2">
    <source>
        <dbReference type="EMBL" id="CAB9519989.1"/>
    </source>
</evidence>
<feature type="transmembrane region" description="Helical" evidence="1">
    <location>
        <begin position="224"/>
        <end position="242"/>
    </location>
</feature>
<protein>
    <submittedName>
        <fullName evidence="2">Uncharacterized protein</fullName>
    </submittedName>
</protein>
<dbReference type="PANTHER" id="PTHR35791:SF1">
    <property type="entry name" value="UPF0754 MEMBRANE PROTEIN YHEB"/>
    <property type="match status" value="1"/>
</dbReference>
<proteinExistence type="predicted"/>
<comment type="caution">
    <text evidence="2">The sequence shown here is derived from an EMBL/GenBank/DDBJ whole genome shotgun (WGS) entry which is preliminary data.</text>
</comment>
<reference evidence="2" key="1">
    <citation type="submission" date="2020-06" db="EMBL/GenBank/DDBJ databases">
        <authorList>
            <consortium name="Plant Systems Biology data submission"/>
        </authorList>
    </citation>
    <scope>NUCLEOTIDE SEQUENCE</scope>
    <source>
        <strain evidence="2">D6</strain>
    </source>
</reference>
<evidence type="ECO:0000313" key="3">
    <source>
        <dbReference type="Proteomes" id="UP001153069"/>
    </source>
</evidence>